<dbReference type="InterPro" id="IPR001678">
    <property type="entry name" value="MeTrfase_RsmB-F_NOP2_dom"/>
</dbReference>
<dbReference type="Pfam" id="PF01189">
    <property type="entry name" value="Methyltr_RsmB-F"/>
    <property type="match status" value="2"/>
</dbReference>
<dbReference type="EMBL" id="CAJVPI010000039">
    <property type="protein sequence ID" value="CAG8463655.1"/>
    <property type="molecule type" value="Genomic_DNA"/>
</dbReference>
<dbReference type="PRINTS" id="PR02010">
    <property type="entry name" value="RCMT9"/>
</dbReference>
<feature type="binding site" evidence="5">
    <location>
        <position position="135"/>
    </location>
    <ligand>
        <name>S-adenosyl-L-methionine</name>
        <dbReference type="ChEBI" id="CHEBI:59789"/>
    </ligand>
</feature>
<dbReference type="GO" id="GO:0008173">
    <property type="term" value="F:RNA methyltransferase activity"/>
    <property type="evidence" value="ECO:0007669"/>
    <property type="project" value="InterPro"/>
</dbReference>
<feature type="domain" description="SAM-dependent MTase RsmB/NOP-type" evidence="6">
    <location>
        <begin position="19"/>
        <end position="378"/>
    </location>
</feature>
<evidence type="ECO:0000256" key="1">
    <source>
        <dbReference type="ARBA" id="ARBA00022603"/>
    </source>
</evidence>
<evidence type="ECO:0000259" key="6">
    <source>
        <dbReference type="PROSITE" id="PS51686"/>
    </source>
</evidence>
<keyword evidence="1 5" id="KW-0489">Methyltransferase</keyword>
<reference evidence="7" key="1">
    <citation type="submission" date="2021-06" db="EMBL/GenBank/DDBJ databases">
        <authorList>
            <person name="Kallberg Y."/>
            <person name="Tangrot J."/>
            <person name="Rosling A."/>
        </authorList>
    </citation>
    <scope>NUCLEOTIDE SEQUENCE</scope>
    <source>
        <strain evidence="7">BR232B</strain>
    </source>
</reference>
<comment type="caution">
    <text evidence="7">The sequence shown here is derived from an EMBL/GenBank/DDBJ whole genome shotgun (WGS) entry which is preliminary data.</text>
</comment>
<feature type="active site" description="Nucleophile" evidence="5">
    <location>
        <position position="308"/>
    </location>
</feature>
<keyword evidence="4 5" id="KW-0694">RNA-binding</keyword>
<dbReference type="InterPro" id="IPR023267">
    <property type="entry name" value="RCMT"/>
</dbReference>
<dbReference type="PROSITE" id="PS51686">
    <property type="entry name" value="SAM_MT_RSMB_NOP"/>
    <property type="match status" value="1"/>
</dbReference>
<gene>
    <name evidence="7" type="ORF">PBRASI_LOCUS717</name>
</gene>
<dbReference type="GO" id="GO:0001510">
    <property type="term" value="P:RNA methylation"/>
    <property type="evidence" value="ECO:0007669"/>
    <property type="project" value="InterPro"/>
</dbReference>
<dbReference type="PANTHER" id="PTHR22807:SF16">
    <property type="entry name" value="SAM-DEPENDENT MTASE RSMB_NOP-TYPE DOMAIN-CONTAINING PROTEIN"/>
    <property type="match status" value="1"/>
</dbReference>
<evidence type="ECO:0000256" key="3">
    <source>
        <dbReference type="ARBA" id="ARBA00022691"/>
    </source>
</evidence>
<dbReference type="Proteomes" id="UP000789739">
    <property type="component" value="Unassembled WGS sequence"/>
</dbReference>
<feature type="binding site" evidence="5">
    <location>
        <position position="162"/>
    </location>
    <ligand>
        <name>S-adenosyl-L-methionine</name>
        <dbReference type="ChEBI" id="CHEBI:59789"/>
    </ligand>
</feature>
<feature type="binding site" evidence="5">
    <location>
        <position position="246"/>
    </location>
    <ligand>
        <name>S-adenosyl-L-methionine</name>
        <dbReference type="ChEBI" id="CHEBI:59789"/>
    </ligand>
</feature>
<keyword evidence="8" id="KW-1185">Reference proteome</keyword>
<dbReference type="InterPro" id="IPR029063">
    <property type="entry name" value="SAM-dependent_MTases_sf"/>
</dbReference>
<dbReference type="InterPro" id="IPR049560">
    <property type="entry name" value="MeTrfase_RsmB-F_NOP2_cat"/>
</dbReference>
<protein>
    <submittedName>
        <fullName evidence="7">9217_t:CDS:1</fullName>
    </submittedName>
</protein>
<dbReference type="PANTHER" id="PTHR22807">
    <property type="entry name" value="NOP2 YEAST -RELATED NOL1/NOP2/FMU SUN DOMAIN-CONTAINING"/>
    <property type="match status" value="1"/>
</dbReference>
<dbReference type="AlphaFoldDB" id="A0A9N8Z0W5"/>
<accession>A0A9N8Z0W5</accession>
<dbReference type="PRINTS" id="PR02008">
    <property type="entry name" value="RCMTFAMILY"/>
</dbReference>
<evidence type="ECO:0000256" key="4">
    <source>
        <dbReference type="ARBA" id="ARBA00022884"/>
    </source>
</evidence>
<dbReference type="GO" id="GO:0003723">
    <property type="term" value="F:RNA binding"/>
    <property type="evidence" value="ECO:0007669"/>
    <property type="project" value="UniProtKB-UniRule"/>
</dbReference>
<proteinExistence type="inferred from homology"/>
<keyword evidence="3 5" id="KW-0949">S-adenosyl-L-methionine</keyword>
<dbReference type="InterPro" id="IPR023269">
    <property type="entry name" value="RCMT_subfamily_9"/>
</dbReference>
<comment type="caution">
    <text evidence="5">Lacks conserved residue(s) required for the propagation of feature annotation.</text>
</comment>
<sequence length="380" mass="42641">MPVFPPSFQKFLKENEIDPAVYEIKDLPRYIRINPRDRNPIDRNELELQLGTMLYSVPGLDGFFRLDGKAKIVGCQAYKDGKIYGIDLSSAIAVYALDLKKDDHVLDLCCAPGAKLCMISDFLGTNGTGTVTGVDISKHRAATCRSLLKKYRIGRARLFVTDGTTFGVRAPSFLDPLRQGEGNTMRSSGQNRLGEGLSEDLTVLAVDSDNGHNSASIIKPFWAPKTLRNDPQKAKDEYLYDKVLVDAECTHDGSVTHILKYEKWGWDAFEKNFMNLDRTESLWDLQRQLITNGWSLLKPGGILVYSTCSLSRQQNEDVIGWFLSKYNHAQLEEVPLAAQLGTARIRRSQYDIDLSMTVRLDPICSKTSGFFVAKIRKSVV</sequence>
<evidence type="ECO:0000256" key="5">
    <source>
        <dbReference type="PROSITE-ProRule" id="PRU01023"/>
    </source>
</evidence>
<comment type="similarity">
    <text evidence="5">Belongs to the class I-like SAM-binding methyltransferase superfamily. RsmB/NOP family.</text>
</comment>
<organism evidence="7 8">
    <name type="scientific">Paraglomus brasilianum</name>
    <dbReference type="NCBI Taxonomy" id="144538"/>
    <lineage>
        <taxon>Eukaryota</taxon>
        <taxon>Fungi</taxon>
        <taxon>Fungi incertae sedis</taxon>
        <taxon>Mucoromycota</taxon>
        <taxon>Glomeromycotina</taxon>
        <taxon>Glomeromycetes</taxon>
        <taxon>Paraglomerales</taxon>
        <taxon>Paraglomeraceae</taxon>
        <taxon>Paraglomus</taxon>
    </lineage>
</organism>
<dbReference type="Gene3D" id="3.40.50.150">
    <property type="entry name" value="Vaccinia Virus protein VP39"/>
    <property type="match status" value="1"/>
</dbReference>
<dbReference type="OrthoDB" id="6093671at2759"/>
<name>A0A9N8Z0W5_9GLOM</name>
<dbReference type="SUPFAM" id="SSF53335">
    <property type="entry name" value="S-adenosyl-L-methionine-dependent methyltransferases"/>
    <property type="match status" value="1"/>
</dbReference>
<evidence type="ECO:0000313" key="8">
    <source>
        <dbReference type="Proteomes" id="UP000789739"/>
    </source>
</evidence>
<keyword evidence="2 5" id="KW-0808">Transferase</keyword>
<evidence type="ECO:0000256" key="2">
    <source>
        <dbReference type="ARBA" id="ARBA00022679"/>
    </source>
</evidence>
<evidence type="ECO:0000313" key="7">
    <source>
        <dbReference type="EMBL" id="CAG8463655.1"/>
    </source>
</evidence>